<accession>A0A176WWA0</accession>
<reference evidence="1 2" key="1">
    <citation type="submission" date="2016-05" db="EMBL/GenBank/DDBJ databases">
        <authorList>
            <person name="Lavstsen T."/>
            <person name="Jespersen J.S."/>
        </authorList>
    </citation>
    <scope>NUCLEOTIDE SEQUENCE [LARGE SCALE GENOMIC DNA]</scope>
    <source>
        <strain evidence="1 2">KCJ1736</strain>
    </source>
</reference>
<dbReference type="AlphaFoldDB" id="A0A176WWA0"/>
<organism evidence="1 2">
    <name type="scientific">Agrobacterium tumefaciens</name>
    <dbReference type="NCBI Taxonomy" id="358"/>
    <lineage>
        <taxon>Bacteria</taxon>
        <taxon>Pseudomonadati</taxon>
        <taxon>Pseudomonadota</taxon>
        <taxon>Alphaproteobacteria</taxon>
        <taxon>Hyphomicrobiales</taxon>
        <taxon>Rhizobiaceae</taxon>
        <taxon>Rhizobium/Agrobacterium group</taxon>
        <taxon>Agrobacterium</taxon>
        <taxon>Agrobacterium tumefaciens complex</taxon>
    </lineage>
</organism>
<evidence type="ECO:0000313" key="2">
    <source>
        <dbReference type="Proteomes" id="UP000077098"/>
    </source>
</evidence>
<dbReference type="EMBL" id="LXPS01000039">
    <property type="protein sequence ID" value="OAE37664.1"/>
    <property type="molecule type" value="Genomic_DNA"/>
</dbReference>
<evidence type="ECO:0008006" key="3">
    <source>
        <dbReference type="Google" id="ProtNLM"/>
    </source>
</evidence>
<dbReference type="RefSeq" id="WP_063951346.1">
    <property type="nucleotide sequence ID" value="NZ_LXPS01000039.1"/>
</dbReference>
<sequence length="205" mass="24064">MVRSVLNDLKTQTRRIVKLDDFRRSDTPGYDFTFRHRSCWQDYTLEDLIADKCPYGKPGDRLWVREATVKVEEHGYQGPVYVVSEMGEGILDYGLGQSDDYLDVEPENIKVRPSIHMPRKYCRIVLEIVRVRLELLQDISREDALAEGIYRYGDEDCWKIYTPTKLFGTSNPRTSFLTLWESINGDKSWDANPWVWVVEFKRVEA</sequence>
<protein>
    <recommendedName>
        <fullName evidence="3">Morphogenetic protein</fullName>
    </recommendedName>
</protein>
<name>A0A176WWA0_AGRTU</name>
<gene>
    <name evidence="1" type="ORF">A7J57_08790</name>
</gene>
<comment type="caution">
    <text evidence="1">The sequence shown here is derived from an EMBL/GenBank/DDBJ whole genome shotgun (WGS) entry which is preliminary data.</text>
</comment>
<dbReference type="Proteomes" id="UP000077098">
    <property type="component" value="Unassembled WGS sequence"/>
</dbReference>
<proteinExistence type="predicted"/>
<evidence type="ECO:0000313" key="1">
    <source>
        <dbReference type="EMBL" id="OAE37664.1"/>
    </source>
</evidence>